<keyword evidence="2 6" id="KW-0812">Transmembrane</keyword>
<sequence length="616" mass="68221">MSSNVLRRRRSAVSQSASIGLRFGWIVVVIWCEIGEFFWSASACRWSSLEKRLQRSSNLPSRSTRVLIIADPQVINFESSSARQRPFRSLIDRFIIDTFLKKSWSIAQRFKPDAVFFLGDMMHSGRAATLEGEYWSYASRFKQIFKPTMNVPVYYIPGNHDVGLGPSRAFSTRARERYKQAFGEINHTVDIGNHTFVLLDAPGIIEEDYRRYADQIRFGDAGDSEGGSIDFVVKLSENKTNFPRILLTHVPLHRRERVDCGPLREKGHIVNGAGLGYQKLLGRETSEFLMERIAPTLIFSGDDHDICEYSHPNGVREVTVKAFTMALEVSQPGFQILSLVPSDPAEPSLPTHADMACNLPDQLGIYNHIYLPLALLTVLFLLFVNIRRSIRMRAYPKSINLQTSNFSAPPTPSMSRVSSSAGIAGGALKSPRLPTSSSGLQPPGAIRRPSRSVPPSPLGSPKQLSSELDDAEIGGYPSEPNRLSYDFPDSYHNSEEYLPGLVSTGSSGGGGSGQNVGLGIFGAPLPSPSARPGIPRRPTRMDSRKLASAASASEDGVLSSWREVARDFSRSFGLGRRFWNSIGGEEGLVARWTGECFGVFWPSFAVYLVVNFYYFL</sequence>
<comment type="subcellular location">
    <subcellularLocation>
        <location evidence="1">Membrane</location>
        <topology evidence="1">Multi-pass membrane protein</topology>
    </subcellularLocation>
</comment>
<dbReference type="PANTHER" id="PTHR13315">
    <property type="entry name" value="METALLO PHOSPHOESTERASE RELATED"/>
    <property type="match status" value="1"/>
</dbReference>
<evidence type="ECO:0000259" key="7">
    <source>
        <dbReference type="Pfam" id="PF00149"/>
    </source>
</evidence>
<keyword evidence="8" id="KW-0540">Nuclease</keyword>
<dbReference type="GO" id="GO:0006506">
    <property type="term" value="P:GPI anchor biosynthetic process"/>
    <property type="evidence" value="ECO:0007669"/>
    <property type="project" value="InterPro"/>
</dbReference>
<dbReference type="PANTHER" id="PTHR13315:SF4">
    <property type="entry name" value="METALLOPHOSPHOESTERASE, ISOFORM E"/>
    <property type="match status" value="1"/>
</dbReference>
<keyword evidence="4 6" id="KW-0472">Membrane</keyword>
<keyword evidence="8" id="KW-0378">Hydrolase</keyword>
<evidence type="ECO:0000256" key="5">
    <source>
        <dbReference type="SAM" id="MobiDB-lite"/>
    </source>
</evidence>
<keyword evidence="8" id="KW-0132">Cell division</keyword>
<feature type="compositionally biased region" description="Gly residues" evidence="5">
    <location>
        <begin position="506"/>
        <end position="520"/>
    </location>
</feature>
<dbReference type="Gene3D" id="3.60.21.10">
    <property type="match status" value="1"/>
</dbReference>
<feature type="transmembrane region" description="Helical" evidence="6">
    <location>
        <begin position="596"/>
        <end position="615"/>
    </location>
</feature>
<feature type="transmembrane region" description="Helical" evidence="6">
    <location>
        <begin position="365"/>
        <end position="384"/>
    </location>
</feature>
<dbReference type="InterPro" id="IPR004843">
    <property type="entry name" value="Calcineurin-like_PHP"/>
</dbReference>
<dbReference type="InterPro" id="IPR029052">
    <property type="entry name" value="Metallo-depent_PP-like"/>
</dbReference>
<evidence type="ECO:0000313" key="8">
    <source>
        <dbReference type="EMBL" id="CED83645.1"/>
    </source>
</evidence>
<dbReference type="GO" id="GO:0005783">
    <property type="term" value="C:endoplasmic reticulum"/>
    <property type="evidence" value="ECO:0007669"/>
    <property type="project" value="TreeGrafter"/>
</dbReference>
<dbReference type="GO" id="GO:0004527">
    <property type="term" value="F:exonuclease activity"/>
    <property type="evidence" value="ECO:0007669"/>
    <property type="project" value="UniProtKB-KW"/>
</dbReference>
<evidence type="ECO:0000256" key="4">
    <source>
        <dbReference type="ARBA" id="ARBA00023136"/>
    </source>
</evidence>
<feature type="region of interest" description="Disordered" evidence="5">
    <location>
        <begin position="402"/>
        <end position="542"/>
    </location>
</feature>
<proteinExistence type="predicted"/>
<keyword evidence="8" id="KW-0131">Cell cycle</keyword>
<feature type="transmembrane region" description="Helical" evidence="6">
    <location>
        <begin position="21"/>
        <end position="41"/>
    </location>
</feature>
<dbReference type="AlphaFoldDB" id="A0A0F7SSX1"/>
<name>A0A0F7SSX1_PHARH</name>
<evidence type="ECO:0000256" key="2">
    <source>
        <dbReference type="ARBA" id="ARBA00022692"/>
    </source>
</evidence>
<evidence type="ECO:0000256" key="1">
    <source>
        <dbReference type="ARBA" id="ARBA00004141"/>
    </source>
</evidence>
<protein>
    <submittedName>
        <fullName evidence="8">Cell division control protein/predicted DNA repair exonuclease</fullName>
    </submittedName>
</protein>
<dbReference type="SUPFAM" id="SSF56300">
    <property type="entry name" value="Metallo-dependent phosphatases"/>
    <property type="match status" value="1"/>
</dbReference>
<dbReference type="GO" id="GO:0051301">
    <property type="term" value="P:cell division"/>
    <property type="evidence" value="ECO:0007669"/>
    <property type="project" value="UniProtKB-KW"/>
</dbReference>
<reference evidence="8" key="1">
    <citation type="submission" date="2014-08" db="EMBL/GenBank/DDBJ databases">
        <authorList>
            <person name="Sharma Rahul"/>
            <person name="Thines Marco"/>
        </authorList>
    </citation>
    <scope>NUCLEOTIDE SEQUENCE</scope>
</reference>
<accession>A0A0F7SSX1</accession>
<dbReference type="GO" id="GO:0016020">
    <property type="term" value="C:membrane"/>
    <property type="evidence" value="ECO:0007669"/>
    <property type="project" value="UniProtKB-SubCell"/>
</dbReference>
<keyword evidence="8" id="KW-0269">Exonuclease</keyword>
<dbReference type="Pfam" id="PF00149">
    <property type="entry name" value="Metallophos"/>
    <property type="match status" value="1"/>
</dbReference>
<evidence type="ECO:0000256" key="6">
    <source>
        <dbReference type="SAM" id="Phobius"/>
    </source>
</evidence>
<dbReference type="EMBL" id="LN483157">
    <property type="protein sequence ID" value="CED83645.1"/>
    <property type="molecule type" value="Genomic_DNA"/>
</dbReference>
<evidence type="ECO:0000256" key="3">
    <source>
        <dbReference type="ARBA" id="ARBA00022989"/>
    </source>
</evidence>
<feature type="domain" description="Calcineurin-like phosphoesterase" evidence="7">
    <location>
        <begin position="65"/>
        <end position="304"/>
    </location>
</feature>
<organism evidence="8">
    <name type="scientific">Phaffia rhodozyma</name>
    <name type="common">Yeast</name>
    <name type="synonym">Xanthophyllomyces dendrorhous</name>
    <dbReference type="NCBI Taxonomy" id="264483"/>
    <lineage>
        <taxon>Eukaryota</taxon>
        <taxon>Fungi</taxon>
        <taxon>Dikarya</taxon>
        <taxon>Basidiomycota</taxon>
        <taxon>Agaricomycotina</taxon>
        <taxon>Tremellomycetes</taxon>
        <taxon>Cystofilobasidiales</taxon>
        <taxon>Mrakiaceae</taxon>
        <taxon>Phaffia</taxon>
    </lineage>
</organism>
<dbReference type="InterPro" id="IPR033308">
    <property type="entry name" value="PGAP5/Cdc1/Ted1"/>
</dbReference>
<feature type="compositionally biased region" description="Polar residues" evidence="5">
    <location>
        <begin position="402"/>
        <end position="421"/>
    </location>
</feature>
<keyword evidence="3 6" id="KW-1133">Transmembrane helix</keyword>